<sequence length="449" mass="52920">MKRYRNNTNLNETTRSVFELMGEFGVNPDFLERQLRDGFAIGVFKYEGGKAEVKTTPVLYTKDDKIAGGYLPLTNSIKHCIYGFLEDGTFVRLNTFSSSNHRLHISGLSAIKYVSYETDFSRLPFNKEQKPDELWITISSLSEIASYIIPQNLESTEILRKQDVRICELTDFDIFLKPLYFKNNSRMSLSIKTNIALKIKPHKLYSEKTILNFVNKFERFISIINDSRMDITSIRFFKDNKCIKLRLPYSEVMKENSSKDFSSFIYKPGLAFKFYTNELGNVFKAVNKDDINFNNLINNYIYNINRELNINSSLLDYVNSIEFYMAGKKFKNGKRIKSLNKKISFFIESLPEKLYHLFFEEAKSKENPTESMFINSVVDTRDYLTHGEKTKSEFLITDFQKQVDYVEFLRNIIRVKILYEYNIPEDIIYQEYSNKWGNRYFCSLIKRYL</sequence>
<proteinExistence type="predicted"/>
<dbReference type="AlphaFoldDB" id="A0A0F4LPT8"/>
<dbReference type="Proteomes" id="UP000033612">
    <property type="component" value="Unassembled WGS sequence"/>
</dbReference>
<reference evidence="2 3" key="1">
    <citation type="submission" date="2015-01" db="EMBL/GenBank/DDBJ databases">
        <title>Comparative genomics of the lactic acid bacteria isolated from the honey bee gut.</title>
        <authorList>
            <person name="Ellegaard K.M."/>
            <person name="Tamarit D."/>
            <person name="Javelind E."/>
            <person name="Olofsson T."/>
            <person name="Andersson S.G."/>
            <person name="Vasquez A."/>
        </authorList>
    </citation>
    <scope>NUCLEOTIDE SEQUENCE [LARGE SCALE GENOMIC DNA]</scope>
    <source>
        <strain evidence="2 3">Hma2</strain>
    </source>
</reference>
<comment type="caution">
    <text evidence="2">The sequence shown here is derived from an EMBL/GenBank/DDBJ whole genome shotgun (WGS) entry which is preliminary data.</text>
</comment>
<evidence type="ECO:0000313" key="3">
    <source>
        <dbReference type="Proteomes" id="UP000033612"/>
    </source>
</evidence>
<evidence type="ECO:0000313" key="2">
    <source>
        <dbReference type="EMBL" id="KJY59571.1"/>
    </source>
</evidence>
<protein>
    <recommendedName>
        <fullName evidence="1">Apea-like HEPN domain-containing protein</fullName>
    </recommendedName>
</protein>
<accession>A0A0F4LPT8</accession>
<dbReference type="EMBL" id="JXLH01000004">
    <property type="protein sequence ID" value="KJY59571.1"/>
    <property type="molecule type" value="Genomic_DNA"/>
</dbReference>
<evidence type="ECO:0000259" key="1">
    <source>
        <dbReference type="Pfam" id="PF18739"/>
    </source>
</evidence>
<dbReference type="RefSeq" id="WP_046331575.1">
    <property type="nucleotide sequence ID" value="NZ_JBHTBO010000019.1"/>
</dbReference>
<dbReference type="OrthoDB" id="2296920at2"/>
<dbReference type="InterPro" id="IPR041229">
    <property type="entry name" value="HEPN_Apea"/>
</dbReference>
<name>A0A0F4LPT8_9LACO</name>
<organism evidence="2 3">
    <name type="scientific">Lactobacillus kimbladii</name>
    <dbReference type="NCBI Taxonomy" id="1218506"/>
    <lineage>
        <taxon>Bacteria</taxon>
        <taxon>Bacillati</taxon>
        <taxon>Bacillota</taxon>
        <taxon>Bacilli</taxon>
        <taxon>Lactobacillales</taxon>
        <taxon>Lactobacillaceae</taxon>
        <taxon>Lactobacillus</taxon>
    </lineage>
</organism>
<gene>
    <name evidence="2" type="ORF">JF75_03190</name>
</gene>
<dbReference type="HOGENOM" id="CLU_609415_0_0_9"/>
<dbReference type="PATRIC" id="fig|1218506.3.peg.360"/>
<feature type="domain" description="Apea-like HEPN" evidence="1">
    <location>
        <begin position="334"/>
        <end position="426"/>
    </location>
</feature>
<dbReference type="Pfam" id="PF18739">
    <property type="entry name" value="HEPN_Apea"/>
    <property type="match status" value="1"/>
</dbReference>
<keyword evidence="3" id="KW-1185">Reference proteome</keyword>